<keyword evidence="3" id="KW-1185">Reference proteome</keyword>
<accession>A0A5B7GNZ5</accession>
<reference evidence="2 3" key="1">
    <citation type="submission" date="2019-05" db="EMBL/GenBank/DDBJ databases">
        <title>Another draft genome of Portunus trituberculatus and its Hox gene families provides insights of decapod evolution.</title>
        <authorList>
            <person name="Jeong J.-H."/>
            <person name="Song I."/>
            <person name="Kim S."/>
            <person name="Choi T."/>
            <person name="Kim D."/>
            <person name="Ryu S."/>
            <person name="Kim W."/>
        </authorList>
    </citation>
    <scope>NUCLEOTIDE SEQUENCE [LARGE SCALE GENOMIC DNA]</scope>
    <source>
        <tissue evidence="2">Muscle</tissue>
    </source>
</reference>
<name>A0A5B7GNZ5_PORTR</name>
<sequence length="153" mass="17782">MRTQICLLTDAHHFVPAATTISFLCFALEVIAARFYCRALRRERRFRDRLDPLTLSDGELLLTYRFSRQELILRFKEMEPLLRRTRRSHTLLVHTHVLLALSVFASDSFQGVIGDTVVVNLARKAVNIMSRDFLRERECKCRLMIGSLLVTSQ</sequence>
<feature type="transmembrane region" description="Helical" evidence="1">
    <location>
        <begin position="17"/>
        <end position="37"/>
    </location>
</feature>
<keyword evidence="1" id="KW-0812">Transmembrane</keyword>
<dbReference type="AlphaFoldDB" id="A0A5B7GNZ5"/>
<evidence type="ECO:0000313" key="2">
    <source>
        <dbReference type="EMBL" id="MPC58997.1"/>
    </source>
</evidence>
<evidence type="ECO:0000313" key="3">
    <source>
        <dbReference type="Proteomes" id="UP000324222"/>
    </source>
</evidence>
<keyword evidence="1" id="KW-1133">Transmembrane helix</keyword>
<proteinExistence type="predicted"/>
<protein>
    <submittedName>
        <fullName evidence="2">Putative nuclease HARBI1</fullName>
    </submittedName>
</protein>
<dbReference type="Proteomes" id="UP000324222">
    <property type="component" value="Unassembled WGS sequence"/>
</dbReference>
<organism evidence="2 3">
    <name type="scientific">Portunus trituberculatus</name>
    <name type="common">Swimming crab</name>
    <name type="synonym">Neptunus trituberculatus</name>
    <dbReference type="NCBI Taxonomy" id="210409"/>
    <lineage>
        <taxon>Eukaryota</taxon>
        <taxon>Metazoa</taxon>
        <taxon>Ecdysozoa</taxon>
        <taxon>Arthropoda</taxon>
        <taxon>Crustacea</taxon>
        <taxon>Multicrustacea</taxon>
        <taxon>Malacostraca</taxon>
        <taxon>Eumalacostraca</taxon>
        <taxon>Eucarida</taxon>
        <taxon>Decapoda</taxon>
        <taxon>Pleocyemata</taxon>
        <taxon>Brachyura</taxon>
        <taxon>Eubrachyura</taxon>
        <taxon>Portunoidea</taxon>
        <taxon>Portunidae</taxon>
        <taxon>Portuninae</taxon>
        <taxon>Portunus</taxon>
    </lineage>
</organism>
<keyword evidence="1" id="KW-0472">Membrane</keyword>
<comment type="caution">
    <text evidence="2">The sequence shown here is derived from an EMBL/GenBank/DDBJ whole genome shotgun (WGS) entry which is preliminary data.</text>
</comment>
<dbReference type="EMBL" id="VSRR010016168">
    <property type="protein sequence ID" value="MPC58997.1"/>
    <property type="molecule type" value="Genomic_DNA"/>
</dbReference>
<evidence type="ECO:0000256" key="1">
    <source>
        <dbReference type="SAM" id="Phobius"/>
    </source>
</evidence>
<gene>
    <name evidence="2" type="primary">harbi1_0</name>
    <name evidence="2" type="ORF">E2C01_053012</name>
</gene>